<evidence type="ECO:0000256" key="3">
    <source>
        <dbReference type="ARBA" id="ARBA00022475"/>
    </source>
</evidence>
<dbReference type="InterPro" id="IPR051907">
    <property type="entry name" value="DoxX-like_oxidoreductase"/>
</dbReference>
<gene>
    <name evidence="8" type="ORF">DSOUD_0072</name>
</gene>
<dbReference type="STRING" id="1603606.DSOUD_0072"/>
<proteinExistence type="inferred from homology"/>
<reference evidence="8 9" key="1">
    <citation type="submission" date="2015-07" db="EMBL/GenBank/DDBJ databases">
        <title>Isolation and Genomic Characterization of a Novel Halophilic Metal-Reducing Deltaproteobacterium from the Deep Subsurface.</title>
        <authorList>
            <person name="Badalamenti J.P."/>
            <person name="Summers Z.M."/>
            <person name="Gralnick J.A."/>
            <person name="Bond D.R."/>
        </authorList>
    </citation>
    <scope>NUCLEOTIDE SEQUENCE [LARGE SCALE GENOMIC DNA]</scope>
    <source>
        <strain evidence="8 9">WTL</strain>
    </source>
</reference>
<keyword evidence="3" id="KW-1003">Cell membrane</keyword>
<dbReference type="Pfam" id="PF07681">
    <property type="entry name" value="DoxX"/>
    <property type="match status" value="1"/>
</dbReference>
<dbReference type="EMBL" id="CP010802">
    <property type="protein sequence ID" value="ALC14873.1"/>
    <property type="molecule type" value="Genomic_DNA"/>
</dbReference>
<dbReference type="PANTHER" id="PTHR33452:SF1">
    <property type="entry name" value="INNER MEMBRANE PROTEIN YPHA-RELATED"/>
    <property type="match status" value="1"/>
</dbReference>
<evidence type="ECO:0000313" key="9">
    <source>
        <dbReference type="Proteomes" id="UP000057158"/>
    </source>
</evidence>
<evidence type="ECO:0000256" key="7">
    <source>
        <dbReference type="SAM" id="Phobius"/>
    </source>
</evidence>
<dbReference type="PATRIC" id="fig|1603606.3.peg.81"/>
<keyword evidence="6 7" id="KW-0472">Membrane</keyword>
<evidence type="ECO:0000256" key="6">
    <source>
        <dbReference type="ARBA" id="ARBA00023136"/>
    </source>
</evidence>
<organism evidence="8 9">
    <name type="scientific">Desulfuromonas soudanensis</name>
    <dbReference type="NCBI Taxonomy" id="1603606"/>
    <lineage>
        <taxon>Bacteria</taxon>
        <taxon>Pseudomonadati</taxon>
        <taxon>Thermodesulfobacteriota</taxon>
        <taxon>Desulfuromonadia</taxon>
        <taxon>Desulfuromonadales</taxon>
        <taxon>Desulfuromonadaceae</taxon>
        <taxon>Desulfuromonas</taxon>
    </lineage>
</organism>
<name>A0A0M3QET3_9BACT</name>
<dbReference type="KEGG" id="des:DSOUD_0072"/>
<dbReference type="Proteomes" id="UP000057158">
    <property type="component" value="Chromosome"/>
</dbReference>
<sequence>MLGKLMNTGEGTAPLVLRVMLGLVFFPHGAQKVLGWFGGHGLSGTLDFFTQTMGVPLILALLVIAAEFLGALGLIVGLLTRVAAFGIGCVMLGAIALVHWQNGFFMNWGGKQGGEGFEYHLLALAISLALMITGGGRFSLDGLLKSRSGSQRS</sequence>
<comment type="subcellular location">
    <subcellularLocation>
        <location evidence="1">Cell membrane</location>
        <topology evidence="1">Multi-pass membrane protein</topology>
    </subcellularLocation>
</comment>
<dbReference type="GO" id="GO:0005886">
    <property type="term" value="C:plasma membrane"/>
    <property type="evidence" value="ECO:0007669"/>
    <property type="project" value="UniProtKB-SubCell"/>
</dbReference>
<feature type="transmembrane region" description="Helical" evidence="7">
    <location>
        <begin position="53"/>
        <end position="75"/>
    </location>
</feature>
<evidence type="ECO:0000256" key="2">
    <source>
        <dbReference type="ARBA" id="ARBA00006679"/>
    </source>
</evidence>
<evidence type="ECO:0000256" key="5">
    <source>
        <dbReference type="ARBA" id="ARBA00022989"/>
    </source>
</evidence>
<dbReference type="InterPro" id="IPR032808">
    <property type="entry name" value="DoxX"/>
</dbReference>
<feature type="transmembrane region" description="Helical" evidence="7">
    <location>
        <begin position="82"/>
        <end position="100"/>
    </location>
</feature>
<comment type="similarity">
    <text evidence="2">Belongs to the DoxX family.</text>
</comment>
<keyword evidence="9" id="KW-1185">Reference proteome</keyword>
<keyword evidence="5 7" id="KW-1133">Transmembrane helix</keyword>
<feature type="transmembrane region" description="Helical" evidence="7">
    <location>
        <begin position="120"/>
        <end position="140"/>
    </location>
</feature>
<keyword evidence="4 7" id="KW-0812">Transmembrane</keyword>
<protein>
    <submittedName>
        <fullName evidence="8">Putative membrane protein YphA, DoxX/SURF4 family</fullName>
    </submittedName>
</protein>
<evidence type="ECO:0000313" key="8">
    <source>
        <dbReference type="EMBL" id="ALC14873.1"/>
    </source>
</evidence>
<evidence type="ECO:0000256" key="4">
    <source>
        <dbReference type="ARBA" id="ARBA00022692"/>
    </source>
</evidence>
<dbReference type="PANTHER" id="PTHR33452">
    <property type="entry name" value="OXIDOREDUCTASE CATD-RELATED"/>
    <property type="match status" value="1"/>
</dbReference>
<dbReference type="AlphaFoldDB" id="A0A0M3QET3"/>
<dbReference type="RefSeq" id="WP_053549131.1">
    <property type="nucleotide sequence ID" value="NZ_CP010802.1"/>
</dbReference>
<dbReference type="OrthoDB" id="5398343at2"/>
<accession>A0A0M3QET3</accession>
<feature type="transmembrane region" description="Helical" evidence="7">
    <location>
        <begin position="12"/>
        <end position="30"/>
    </location>
</feature>
<evidence type="ECO:0000256" key="1">
    <source>
        <dbReference type="ARBA" id="ARBA00004651"/>
    </source>
</evidence>